<keyword evidence="3" id="KW-1185">Reference proteome</keyword>
<dbReference type="OrthoDB" id="2215285at2759"/>
<proteinExistence type="predicted"/>
<protein>
    <submittedName>
        <fullName evidence="2">Uncharacterized protein</fullName>
    </submittedName>
</protein>
<name>A0A9P7BXL9_RHIOR</name>
<dbReference type="Proteomes" id="UP000716291">
    <property type="component" value="Unassembled WGS sequence"/>
</dbReference>
<comment type="caution">
    <text evidence="2">The sequence shown here is derived from an EMBL/GenBank/DDBJ whole genome shotgun (WGS) entry which is preliminary data.</text>
</comment>
<evidence type="ECO:0000313" key="2">
    <source>
        <dbReference type="EMBL" id="KAG1316152.1"/>
    </source>
</evidence>
<feature type="signal peptide" evidence="1">
    <location>
        <begin position="1"/>
        <end position="19"/>
    </location>
</feature>
<evidence type="ECO:0000313" key="3">
    <source>
        <dbReference type="Proteomes" id="UP000716291"/>
    </source>
</evidence>
<dbReference type="AlphaFoldDB" id="A0A9P7BXL9"/>
<evidence type="ECO:0000256" key="1">
    <source>
        <dbReference type="SAM" id="SignalP"/>
    </source>
</evidence>
<gene>
    <name evidence="2" type="ORF">G6F64_000081</name>
</gene>
<dbReference type="EMBL" id="JAANQT010000005">
    <property type="protein sequence ID" value="KAG1316152.1"/>
    <property type="molecule type" value="Genomic_DNA"/>
</dbReference>
<accession>A0A9P7BXL9</accession>
<reference evidence="2" key="1">
    <citation type="journal article" date="2020" name="Microb. Genom.">
        <title>Genetic diversity of clinical and environmental Mucorales isolates obtained from an investigation of mucormycosis cases among solid organ transplant recipients.</title>
        <authorList>
            <person name="Nguyen M.H."/>
            <person name="Kaul D."/>
            <person name="Muto C."/>
            <person name="Cheng S.J."/>
            <person name="Richter R.A."/>
            <person name="Bruno V.M."/>
            <person name="Liu G."/>
            <person name="Beyhan S."/>
            <person name="Sundermann A.J."/>
            <person name="Mounaud S."/>
            <person name="Pasculle A.W."/>
            <person name="Nierman W.C."/>
            <person name="Driscoll E."/>
            <person name="Cumbie R."/>
            <person name="Clancy C.J."/>
            <person name="Dupont C.L."/>
        </authorList>
    </citation>
    <scope>NUCLEOTIDE SEQUENCE</scope>
    <source>
        <strain evidence="2">GL11</strain>
    </source>
</reference>
<sequence>MVRLLFTALMVALFGIAVTLPLEQAAADSSSVDFQHPSYNTQGLPSDIFPDYSGIELEDKEPLKDGLIYLEKQGSGEKMPN</sequence>
<feature type="chain" id="PRO_5040436712" evidence="1">
    <location>
        <begin position="20"/>
        <end position="81"/>
    </location>
</feature>
<keyword evidence="1" id="KW-0732">Signal</keyword>
<organism evidence="2 3">
    <name type="scientific">Rhizopus oryzae</name>
    <name type="common">Mucormycosis agent</name>
    <name type="synonym">Rhizopus arrhizus var. delemar</name>
    <dbReference type="NCBI Taxonomy" id="64495"/>
    <lineage>
        <taxon>Eukaryota</taxon>
        <taxon>Fungi</taxon>
        <taxon>Fungi incertae sedis</taxon>
        <taxon>Mucoromycota</taxon>
        <taxon>Mucoromycotina</taxon>
        <taxon>Mucoromycetes</taxon>
        <taxon>Mucorales</taxon>
        <taxon>Mucorineae</taxon>
        <taxon>Rhizopodaceae</taxon>
        <taxon>Rhizopus</taxon>
    </lineage>
</organism>